<organism evidence="3 4">
    <name type="scientific">Parapontixanthobacter aurantiacus</name>
    <dbReference type="NCBI Taxonomy" id="1463599"/>
    <lineage>
        <taxon>Bacteria</taxon>
        <taxon>Pseudomonadati</taxon>
        <taxon>Pseudomonadota</taxon>
        <taxon>Alphaproteobacteria</taxon>
        <taxon>Sphingomonadales</taxon>
        <taxon>Erythrobacteraceae</taxon>
        <taxon>Parapontixanthobacter</taxon>
    </lineage>
</organism>
<accession>A0A844ZMN9</accession>
<dbReference type="OrthoDB" id="9789875at2"/>
<protein>
    <submittedName>
        <fullName evidence="3">DUF2183 domain-containing protein</fullName>
    </submittedName>
</protein>
<evidence type="ECO:0000313" key="4">
    <source>
        <dbReference type="Proteomes" id="UP000433104"/>
    </source>
</evidence>
<dbReference type="PANTHER" id="PTHR28208:SF3">
    <property type="entry name" value="PHOSPHATIDATE PHOSPHATASE APP1"/>
    <property type="match status" value="1"/>
</dbReference>
<feature type="domain" description="Phosphatidate phosphatase APP1 catalytic" evidence="2">
    <location>
        <begin position="134"/>
        <end position="304"/>
    </location>
</feature>
<dbReference type="PANTHER" id="PTHR28208">
    <property type="entry name" value="PHOSPHATIDATE PHOSPHATASE APP1"/>
    <property type="match status" value="1"/>
</dbReference>
<dbReference type="AlphaFoldDB" id="A0A844ZMN9"/>
<dbReference type="Proteomes" id="UP000433104">
    <property type="component" value="Unassembled WGS sequence"/>
</dbReference>
<dbReference type="InterPro" id="IPR052935">
    <property type="entry name" value="Mg2+_PAP"/>
</dbReference>
<dbReference type="RefSeq" id="WP_160684848.1">
    <property type="nucleotide sequence ID" value="NZ_WTYW01000004.1"/>
</dbReference>
<evidence type="ECO:0000256" key="1">
    <source>
        <dbReference type="SAM" id="MobiDB-lite"/>
    </source>
</evidence>
<evidence type="ECO:0000259" key="2">
    <source>
        <dbReference type="Pfam" id="PF09949"/>
    </source>
</evidence>
<sequence length="379" mass="41432">MQFLFSHPVRIQPYFGYRNRERLRISVRALRQKRREFNASGKWQAMRTMLSQFASKEAMEVSVALEIEHGGETTLHDGVTDKEGFVHFDVALEPAAELPERTSWESVVIRWSNSDGEQEATGQVLVPGRHAGLGVISDIDDTIIETGITGNWRDVARNWRRVLAQMPDERLLVPGADIFYQAMGGGEVLPAGSAHAGERHRATANPFFYVSSSPWNLFSYLVAFQKGRGLPLGPIALRDWGFNRETLGKASHGAHKLAAMDTILGTYPEMQFALMGDDTQGDLVAFGKMVESHPGRIRAVLIRQAGEAMSSEELAAKATIEAARVPLWLGSDYSTGAAFLEEIGLRGESAAEELAKTIETKGKAPPGDPAPPTGKASSS</sequence>
<dbReference type="Pfam" id="PF09949">
    <property type="entry name" value="APP1_cat"/>
    <property type="match status" value="1"/>
</dbReference>
<feature type="region of interest" description="Disordered" evidence="1">
    <location>
        <begin position="355"/>
        <end position="379"/>
    </location>
</feature>
<dbReference type="EMBL" id="WTYW01000004">
    <property type="protein sequence ID" value="MXO86919.1"/>
    <property type="molecule type" value="Genomic_DNA"/>
</dbReference>
<dbReference type="InterPro" id="IPR019236">
    <property type="entry name" value="APP1_cat"/>
</dbReference>
<name>A0A844ZMN9_9SPHN</name>
<gene>
    <name evidence="3" type="ORF">GRI38_12860</name>
</gene>
<evidence type="ECO:0000313" key="3">
    <source>
        <dbReference type="EMBL" id="MXO86919.1"/>
    </source>
</evidence>
<comment type="caution">
    <text evidence="3">The sequence shown here is derived from an EMBL/GenBank/DDBJ whole genome shotgun (WGS) entry which is preliminary data.</text>
</comment>
<keyword evidence="4" id="KW-1185">Reference proteome</keyword>
<reference evidence="3 4" key="1">
    <citation type="submission" date="2019-12" db="EMBL/GenBank/DDBJ databases">
        <title>Genomic-based taxomic classification of the family Erythrobacteraceae.</title>
        <authorList>
            <person name="Xu L."/>
        </authorList>
    </citation>
    <scope>NUCLEOTIDE SEQUENCE [LARGE SCALE GENOMIC DNA]</scope>
    <source>
        <strain evidence="3 4">MCCC 1A09962</strain>
    </source>
</reference>
<dbReference type="GO" id="GO:0008195">
    <property type="term" value="F:phosphatidate phosphatase activity"/>
    <property type="evidence" value="ECO:0007669"/>
    <property type="project" value="InterPro"/>
</dbReference>
<proteinExistence type="predicted"/>